<evidence type="ECO:0000259" key="1">
    <source>
        <dbReference type="Pfam" id="PF00881"/>
    </source>
</evidence>
<dbReference type="GO" id="GO:0016491">
    <property type="term" value="F:oxidoreductase activity"/>
    <property type="evidence" value="ECO:0007669"/>
    <property type="project" value="InterPro"/>
</dbReference>
<organism evidence="2 3">
    <name type="scientific">Zoogloea ramigera</name>
    <dbReference type="NCBI Taxonomy" id="350"/>
    <lineage>
        <taxon>Bacteria</taxon>
        <taxon>Pseudomonadati</taxon>
        <taxon>Pseudomonadota</taxon>
        <taxon>Betaproteobacteria</taxon>
        <taxon>Rhodocyclales</taxon>
        <taxon>Zoogloeaceae</taxon>
        <taxon>Zoogloea</taxon>
    </lineage>
</organism>
<gene>
    <name evidence="2" type="ORF">ZRA01_17140</name>
</gene>
<dbReference type="Gene3D" id="3.40.109.10">
    <property type="entry name" value="NADH Oxidase"/>
    <property type="match status" value="2"/>
</dbReference>
<dbReference type="SUPFAM" id="SSF55469">
    <property type="entry name" value="FMN-dependent nitroreductase-like"/>
    <property type="match status" value="1"/>
</dbReference>
<dbReference type="Pfam" id="PF00881">
    <property type="entry name" value="Nitroreductase"/>
    <property type="match status" value="1"/>
</dbReference>
<reference evidence="2 3" key="1">
    <citation type="submission" date="2019-06" db="EMBL/GenBank/DDBJ databases">
        <title>Whole genome shotgun sequence of Zoogloea ramigera NBRC 15342.</title>
        <authorList>
            <person name="Hosoyama A."/>
            <person name="Uohara A."/>
            <person name="Ohji S."/>
            <person name="Ichikawa N."/>
        </authorList>
    </citation>
    <scope>NUCLEOTIDE SEQUENCE [LARGE SCALE GENOMIC DNA]</scope>
    <source>
        <strain evidence="2 3">NBRC 15342</strain>
    </source>
</reference>
<accession>A0A4Y4CRV1</accession>
<evidence type="ECO:0000313" key="2">
    <source>
        <dbReference type="EMBL" id="GEC95641.1"/>
    </source>
</evidence>
<evidence type="ECO:0000313" key="3">
    <source>
        <dbReference type="Proteomes" id="UP000318422"/>
    </source>
</evidence>
<dbReference type="AlphaFoldDB" id="A0A4Y4CRV1"/>
<dbReference type="OrthoDB" id="272552at2"/>
<keyword evidence="3" id="KW-1185">Reference proteome</keyword>
<name>A0A4Y4CRV1_ZOORA</name>
<dbReference type="Proteomes" id="UP000318422">
    <property type="component" value="Unassembled WGS sequence"/>
</dbReference>
<dbReference type="InterPro" id="IPR000415">
    <property type="entry name" value="Nitroreductase-like"/>
</dbReference>
<dbReference type="RefSeq" id="WP_141351286.1">
    <property type="nucleotide sequence ID" value="NZ_BJNV01000024.1"/>
</dbReference>
<proteinExistence type="predicted"/>
<feature type="domain" description="Nitroreductase" evidence="1">
    <location>
        <begin position="3"/>
        <end position="35"/>
    </location>
</feature>
<comment type="caution">
    <text evidence="2">The sequence shown here is derived from an EMBL/GenBank/DDBJ whole genome shotgun (WGS) entry which is preliminary data.</text>
</comment>
<dbReference type="InterPro" id="IPR029479">
    <property type="entry name" value="Nitroreductase"/>
</dbReference>
<sequence length="359" mass="39665">MASRETLLKILDLARWAPSGDNTQPWRFEIAGDDHLVVHGNDTRDWCLYDFNGHASHMAHGALLETLRIAATGEGLVATWALRPGSPETAPVFDVRLAAQPGLTPDPLLPFIESRVVQRRAMRTTPLTPAQRAALAAAPGPGYTAQFFESSAERKAVTGFLWRSAYLRLICPEAYPVHKEIIEWRTRFSKDRIPEEAVGVDAGTARLMEWVMASWGRVKFFNTYLFGTIAPRIQLDYIPARACAAHVLIRADVPAEGIEAHVRGGVALQRVWLTAAAVGLHLQPQMTPLIFRWYARKGKSFSALPEIAQGCLALAEEFERLGGFGPGQGLTFFCRVGVSDTPRSRSLRKGLDELMLPGR</sequence>
<dbReference type="EMBL" id="BJNV01000024">
    <property type="protein sequence ID" value="GEC95641.1"/>
    <property type="molecule type" value="Genomic_DNA"/>
</dbReference>
<protein>
    <recommendedName>
        <fullName evidence="1">Nitroreductase domain-containing protein</fullName>
    </recommendedName>
</protein>